<proteinExistence type="predicted"/>
<sequence length="120" mass="13712">MLRDVEMRKGLRGIKIRRDGPNINYILFADVTMIFCKPNKDEGNEVMRILHDYEVVPGQRVNLSKCSVSFDYSTPATIKSSMVSILRMREVKDHGKYLGLPPYIGRSKGWQGKFMSQAGK</sequence>
<evidence type="ECO:0008006" key="3">
    <source>
        <dbReference type="Google" id="ProtNLM"/>
    </source>
</evidence>
<accession>A0AAV3RN89</accession>
<reference evidence="1 2" key="1">
    <citation type="submission" date="2024-01" db="EMBL/GenBank/DDBJ databases">
        <title>The complete chloroplast genome sequence of Lithospermum erythrorhizon: insights into the phylogenetic relationship among Boraginaceae species and the maternal lineages of purple gromwells.</title>
        <authorList>
            <person name="Okada T."/>
            <person name="Watanabe K."/>
        </authorList>
    </citation>
    <scope>NUCLEOTIDE SEQUENCE [LARGE SCALE GENOMIC DNA]</scope>
</reference>
<organism evidence="1 2">
    <name type="scientific">Lithospermum erythrorhizon</name>
    <name type="common">Purple gromwell</name>
    <name type="synonym">Lithospermum officinale var. erythrorhizon</name>
    <dbReference type="NCBI Taxonomy" id="34254"/>
    <lineage>
        <taxon>Eukaryota</taxon>
        <taxon>Viridiplantae</taxon>
        <taxon>Streptophyta</taxon>
        <taxon>Embryophyta</taxon>
        <taxon>Tracheophyta</taxon>
        <taxon>Spermatophyta</taxon>
        <taxon>Magnoliopsida</taxon>
        <taxon>eudicotyledons</taxon>
        <taxon>Gunneridae</taxon>
        <taxon>Pentapetalae</taxon>
        <taxon>asterids</taxon>
        <taxon>lamiids</taxon>
        <taxon>Boraginales</taxon>
        <taxon>Boraginaceae</taxon>
        <taxon>Boraginoideae</taxon>
        <taxon>Lithospermeae</taxon>
        <taxon>Lithospermum</taxon>
    </lineage>
</organism>
<name>A0AAV3RN89_LITER</name>
<gene>
    <name evidence="1" type="ORF">LIER_30609</name>
</gene>
<dbReference type="AlphaFoldDB" id="A0AAV3RN89"/>
<protein>
    <recommendedName>
        <fullName evidence="3">Reverse transcriptase</fullName>
    </recommendedName>
</protein>
<evidence type="ECO:0000313" key="2">
    <source>
        <dbReference type="Proteomes" id="UP001454036"/>
    </source>
</evidence>
<dbReference type="Proteomes" id="UP001454036">
    <property type="component" value="Unassembled WGS sequence"/>
</dbReference>
<keyword evidence="2" id="KW-1185">Reference proteome</keyword>
<evidence type="ECO:0000313" key="1">
    <source>
        <dbReference type="EMBL" id="GAA0183141.1"/>
    </source>
</evidence>
<dbReference type="EMBL" id="BAABME010011035">
    <property type="protein sequence ID" value="GAA0183141.1"/>
    <property type="molecule type" value="Genomic_DNA"/>
</dbReference>
<comment type="caution">
    <text evidence="1">The sequence shown here is derived from an EMBL/GenBank/DDBJ whole genome shotgun (WGS) entry which is preliminary data.</text>
</comment>